<feature type="repeat" description="PPR" evidence="3">
    <location>
        <begin position="137"/>
        <end position="171"/>
    </location>
</feature>
<sequence>MLKTLSFSFPSLPSSKPHPFPNSAANPFPQKNLPFLSNPHSLSSEFKLRAKRKGLMLGRPLHNIEKGKYGYEVETLIDRLSSLPPRASIARFLEPFKNKLTLNDFALVFKEFAQRGDWQRSLRLFKYIQRQIWCKPNENIYNIIIGVLGREGLLEKAHEVFDQMPIHNVPRTVFSYTALIHAYGRNGKYETALELLNKMKRERVAPNILTYNSVINSCARGGLAWEELLGLFAEIRHEGIQPDIITYNTLLSACASRGLGDEAEMVFRTMNESGILPDVTTYNYVVETFRKLGNLGKVSDLLKEMELSGNLPDISSYNVLLEAYAKQGSIKDAMGVFRQMQEAGCMPNALTYSILLNLYGSQGRYDDVRELFLDMKVSNTKPDAATYNILIQVFGAGGYFKEVVTLFRDMAEENVEPNMETYEGLIFACGKGGLYQDAKEILLHMNGKGLVPSPKAYTGVIEAYGQAALYEEAIVAFNTMNEVGSRPTVETYNSLIHTFARGGLYKEIDAILTRMDEAGVPWNKDSFDGVIEGFRQAGQFEDAVKAYIGMDNAVCDPDEQTLEAVLSVYCFAALVDVAEEQFEEMKALGILPSVMCYCMMVAMYAKTDRVLTWVRLLWWTPACSVADGEASTGSLVAGNLPRRSGVTSIATAGSLYRSRSGRLKCSRARFVRFSFSVVAGRGFYLVDRGKQRVITELGMRASRSVSTQVCFRCNSFGNRRNRLIDAYKLLSEMLNNRTSSIHQVIAQMIKGDLDDESNWQMIEYVFDKLNSEGCAFRTRFYNTLLEALWWLGQKERAARVLKEATKRGLFPELFRKSKLVWSLDVHRLRPDRDEFSAVLFWNGKAFAVVAMMIVEHGF</sequence>
<feature type="repeat" description="PPR" evidence="3">
    <location>
        <begin position="418"/>
        <end position="452"/>
    </location>
</feature>
<organism evidence="5 6">
    <name type="scientific">Carnegiea gigantea</name>
    <dbReference type="NCBI Taxonomy" id="171969"/>
    <lineage>
        <taxon>Eukaryota</taxon>
        <taxon>Viridiplantae</taxon>
        <taxon>Streptophyta</taxon>
        <taxon>Embryophyta</taxon>
        <taxon>Tracheophyta</taxon>
        <taxon>Spermatophyta</taxon>
        <taxon>Magnoliopsida</taxon>
        <taxon>eudicotyledons</taxon>
        <taxon>Gunneridae</taxon>
        <taxon>Pentapetalae</taxon>
        <taxon>Caryophyllales</taxon>
        <taxon>Cactineae</taxon>
        <taxon>Cactaceae</taxon>
        <taxon>Cactoideae</taxon>
        <taxon>Echinocereeae</taxon>
        <taxon>Carnegiea</taxon>
    </lineage>
</organism>
<feature type="repeat" description="PPR" evidence="3">
    <location>
        <begin position="777"/>
        <end position="811"/>
    </location>
</feature>
<dbReference type="InterPro" id="IPR011990">
    <property type="entry name" value="TPR-like_helical_dom_sf"/>
</dbReference>
<dbReference type="FunFam" id="1.25.40.10:FF:000530">
    <property type="entry name" value="Pentatricopeptide repeat-containing protein At1g74850, chloroplastic"/>
    <property type="match status" value="1"/>
</dbReference>
<feature type="compositionally biased region" description="Low complexity" evidence="4">
    <location>
        <begin position="1"/>
        <end position="17"/>
    </location>
</feature>
<dbReference type="AlphaFoldDB" id="A0A9Q1QU51"/>
<dbReference type="PROSITE" id="PS51375">
    <property type="entry name" value="PPR"/>
    <property type="match status" value="13"/>
</dbReference>
<feature type="repeat" description="PPR" evidence="3">
    <location>
        <begin position="278"/>
        <end position="312"/>
    </location>
</feature>
<dbReference type="Gene3D" id="1.25.40.10">
    <property type="entry name" value="Tetratricopeptide repeat domain"/>
    <property type="match status" value="6"/>
</dbReference>
<reference evidence="5" key="1">
    <citation type="submission" date="2022-04" db="EMBL/GenBank/DDBJ databases">
        <title>Carnegiea gigantea Genome sequencing and assembly v2.</title>
        <authorList>
            <person name="Copetti D."/>
            <person name="Sanderson M.J."/>
            <person name="Burquez A."/>
            <person name="Wojciechowski M.F."/>
        </authorList>
    </citation>
    <scope>NUCLEOTIDE SEQUENCE</scope>
    <source>
        <strain evidence="5">SGP5-SGP5p</strain>
        <tissue evidence="5">Aerial part</tissue>
    </source>
</reference>
<dbReference type="PANTHER" id="PTHR47447:SF28">
    <property type="entry name" value="PENTACOTRIPEPTIDE-REPEAT REGION OF PRORP DOMAIN-CONTAINING PROTEIN"/>
    <property type="match status" value="1"/>
</dbReference>
<evidence type="ECO:0000313" key="5">
    <source>
        <dbReference type="EMBL" id="KAJ8452385.1"/>
    </source>
</evidence>
<evidence type="ECO:0000256" key="4">
    <source>
        <dbReference type="SAM" id="MobiDB-lite"/>
    </source>
</evidence>
<feature type="region of interest" description="Disordered" evidence="4">
    <location>
        <begin position="1"/>
        <end position="24"/>
    </location>
</feature>
<dbReference type="Pfam" id="PF12854">
    <property type="entry name" value="PPR_1"/>
    <property type="match status" value="1"/>
</dbReference>
<dbReference type="Pfam" id="PF13812">
    <property type="entry name" value="PPR_3"/>
    <property type="match status" value="2"/>
</dbReference>
<dbReference type="InterPro" id="IPR002885">
    <property type="entry name" value="PPR_rpt"/>
</dbReference>
<name>A0A9Q1QU51_9CARY</name>
<feature type="repeat" description="PPR" evidence="3">
    <location>
        <begin position="383"/>
        <end position="417"/>
    </location>
</feature>
<feature type="repeat" description="PPR" evidence="3">
    <location>
        <begin position="453"/>
        <end position="487"/>
    </location>
</feature>
<gene>
    <name evidence="5" type="ORF">Cgig2_006190</name>
</gene>
<evidence type="ECO:0000256" key="3">
    <source>
        <dbReference type="PROSITE-ProRule" id="PRU00708"/>
    </source>
</evidence>
<feature type="repeat" description="PPR" evidence="3">
    <location>
        <begin position="172"/>
        <end position="206"/>
    </location>
</feature>
<evidence type="ECO:0000313" key="6">
    <source>
        <dbReference type="Proteomes" id="UP001153076"/>
    </source>
</evidence>
<evidence type="ECO:0000256" key="1">
    <source>
        <dbReference type="ARBA" id="ARBA00007626"/>
    </source>
</evidence>
<feature type="repeat" description="PPR" evidence="3">
    <location>
        <begin position="348"/>
        <end position="382"/>
    </location>
</feature>
<evidence type="ECO:0008006" key="7">
    <source>
        <dbReference type="Google" id="ProtNLM"/>
    </source>
</evidence>
<proteinExistence type="inferred from homology"/>
<feature type="repeat" description="PPR" evidence="3">
    <location>
        <begin position="207"/>
        <end position="242"/>
    </location>
</feature>
<dbReference type="OrthoDB" id="185373at2759"/>
<feature type="repeat" description="PPR" evidence="3">
    <location>
        <begin position="313"/>
        <end position="347"/>
    </location>
</feature>
<protein>
    <recommendedName>
        <fullName evidence="7">Pentatricopeptide repeat-containing protein</fullName>
    </recommendedName>
</protein>
<feature type="repeat" description="PPR" evidence="3">
    <location>
        <begin position="243"/>
        <end position="277"/>
    </location>
</feature>
<dbReference type="Pfam" id="PF13041">
    <property type="entry name" value="PPR_2"/>
    <property type="match status" value="3"/>
</dbReference>
<feature type="repeat" description="PPR" evidence="3">
    <location>
        <begin position="558"/>
        <end position="592"/>
    </location>
</feature>
<dbReference type="NCBIfam" id="TIGR00756">
    <property type="entry name" value="PPR"/>
    <property type="match status" value="9"/>
</dbReference>
<dbReference type="Proteomes" id="UP001153076">
    <property type="component" value="Unassembled WGS sequence"/>
</dbReference>
<feature type="repeat" description="PPR" evidence="3">
    <location>
        <begin position="488"/>
        <end position="522"/>
    </location>
</feature>
<dbReference type="PANTHER" id="PTHR47447">
    <property type="entry name" value="OS03G0856100 PROTEIN"/>
    <property type="match status" value="1"/>
</dbReference>
<evidence type="ECO:0000256" key="2">
    <source>
        <dbReference type="ARBA" id="ARBA00022737"/>
    </source>
</evidence>
<dbReference type="EMBL" id="JAKOGI010000005">
    <property type="protein sequence ID" value="KAJ8452385.1"/>
    <property type="molecule type" value="Genomic_DNA"/>
</dbReference>
<dbReference type="Pfam" id="PF01535">
    <property type="entry name" value="PPR"/>
    <property type="match status" value="1"/>
</dbReference>
<comment type="caution">
    <text evidence="5">The sequence shown here is derived from an EMBL/GenBank/DDBJ whole genome shotgun (WGS) entry which is preliminary data.</text>
</comment>
<keyword evidence="2" id="KW-0677">Repeat</keyword>
<comment type="similarity">
    <text evidence="1">Belongs to the PPR family. P subfamily.</text>
</comment>
<keyword evidence="6" id="KW-1185">Reference proteome</keyword>
<accession>A0A9Q1QU51</accession>